<dbReference type="EMBL" id="AP024546">
    <property type="protein sequence ID" value="BCT94597.1"/>
    <property type="molecule type" value="Genomic_DNA"/>
</dbReference>
<gene>
    <name evidence="1" type="ORF">LYSHEL_04680</name>
</gene>
<reference evidence="1 2" key="1">
    <citation type="submission" date="2021-03" db="EMBL/GenBank/DDBJ databases">
        <title>Complete Genome Sequences of Two Lysobacter Strains Isolated from Sea Water (Lysobacter caseinilyticus) and Soil (Lysobacter helvus) in South Korea.</title>
        <authorList>
            <person name="Watanabe Y."/>
            <person name="Arakawa K."/>
        </authorList>
    </citation>
    <scope>NUCLEOTIDE SEQUENCE [LARGE SCALE GENOMIC DNA]</scope>
    <source>
        <strain evidence="1 2">D10</strain>
    </source>
</reference>
<accession>A0ABM7QAT6</accession>
<evidence type="ECO:0008006" key="3">
    <source>
        <dbReference type="Google" id="ProtNLM"/>
    </source>
</evidence>
<name>A0ABM7QAT6_9GAMM</name>
<protein>
    <recommendedName>
        <fullName evidence="3">Lipoprotein</fullName>
    </recommendedName>
</protein>
<proteinExistence type="predicted"/>
<evidence type="ECO:0000313" key="1">
    <source>
        <dbReference type="EMBL" id="BCT94597.1"/>
    </source>
</evidence>
<organism evidence="1 2">
    <name type="scientific">Lysobacter helvus</name>
    <dbReference type="NCBI Taxonomy" id="2675059"/>
    <lineage>
        <taxon>Bacteria</taxon>
        <taxon>Pseudomonadati</taxon>
        <taxon>Pseudomonadota</taxon>
        <taxon>Gammaproteobacteria</taxon>
        <taxon>Lysobacterales</taxon>
        <taxon>Lysobacteraceae</taxon>
        <taxon>Lysobacter</taxon>
    </lineage>
</organism>
<keyword evidence="2" id="KW-1185">Reference proteome</keyword>
<sequence>MLSQRTCAIGPNPLPRTAFRGAWLALSLLAGLALSGCTSTQVRTATDASGKPEHIVGTVVLVEPDIELYAVGAGGMQEPREAWTLTARREFPIAARDILQAQGVPLKGDFMLPKDAGPENKLRQLTLLNQAVSISILSYARGDALRNKHGKFDWTLGPGVAALREATGADYALFTYIRDSYTSGGRAAMRIIGFLLLGGDVGGGMQIGLASLVDLRTGQVVWHNLLLDQTGDLRDPKGAHETAGDLLRGIRR</sequence>
<dbReference type="Proteomes" id="UP000680514">
    <property type="component" value="Chromosome"/>
</dbReference>
<evidence type="ECO:0000313" key="2">
    <source>
        <dbReference type="Proteomes" id="UP000680514"/>
    </source>
</evidence>